<evidence type="ECO:0000313" key="9">
    <source>
        <dbReference type="EMBL" id="KAK8785292.1"/>
    </source>
</evidence>
<keyword evidence="6" id="KW-0067">ATP-binding</keyword>
<dbReference type="GO" id="GO:0016787">
    <property type="term" value="F:hydrolase activity"/>
    <property type="evidence" value="ECO:0007669"/>
    <property type="project" value="UniProtKB-KW"/>
</dbReference>
<feature type="compositionally biased region" description="Basic and acidic residues" evidence="7">
    <location>
        <begin position="22"/>
        <end position="39"/>
    </location>
</feature>
<dbReference type="InterPro" id="IPR011545">
    <property type="entry name" value="DEAD/DEAH_box_helicase_dom"/>
</dbReference>
<dbReference type="GO" id="GO:0005737">
    <property type="term" value="C:cytoplasm"/>
    <property type="evidence" value="ECO:0007669"/>
    <property type="project" value="TreeGrafter"/>
</dbReference>
<evidence type="ECO:0000256" key="4">
    <source>
        <dbReference type="ARBA" id="ARBA00022801"/>
    </source>
</evidence>
<sequence length="337" mass="37674">MYSNERHRGRRGGGRGWGRGSDGWDRGGHGRGGRSERRGPRPPPGLRGKEIGLFFARRNRARREWADANQNAAISIDPRSQQALQRIISKIRSEEGSSHERLDSINAVVVDYLSSTSRSTSSNLSGARSTQRFVRNASLDDRLCRDLEEKAQSGEYQKMLEFRKQLPAYTMRQQIVELIEGNQVVVISGETGSGKTTQVPQFILDSYIESGKGSLCKVICTQPRRISAISVAERVAAERGERCGESAGYHIRLECRAPRDRGSILFCTTGILLQQLQSDPYILSASHVILDEVHERDLQTDFLTVVLKDLLTVRPDLHVILMSATINAELFTSYFGK</sequence>
<evidence type="ECO:0000256" key="2">
    <source>
        <dbReference type="ARBA" id="ARBA00012552"/>
    </source>
</evidence>
<evidence type="ECO:0000256" key="6">
    <source>
        <dbReference type="ARBA" id="ARBA00022840"/>
    </source>
</evidence>
<dbReference type="PROSITE" id="PS00690">
    <property type="entry name" value="DEAH_ATP_HELICASE"/>
    <property type="match status" value="1"/>
</dbReference>
<keyword evidence="3" id="KW-0547">Nucleotide-binding</keyword>
<dbReference type="EMBL" id="JARKHS020003693">
    <property type="protein sequence ID" value="KAK8785292.1"/>
    <property type="molecule type" value="Genomic_DNA"/>
</dbReference>
<reference evidence="9 10" key="1">
    <citation type="journal article" date="2023" name="Arcadia Sci">
        <title>De novo assembly of a long-read Amblyomma americanum tick genome.</title>
        <authorList>
            <person name="Chou S."/>
            <person name="Poskanzer K.E."/>
            <person name="Rollins M."/>
            <person name="Thuy-Boun P.S."/>
        </authorList>
    </citation>
    <scope>NUCLEOTIDE SEQUENCE [LARGE SCALE GENOMIC DNA]</scope>
    <source>
        <strain evidence="9">F_SG_1</strain>
        <tissue evidence="9">Salivary glands</tissue>
    </source>
</reference>
<gene>
    <name evidence="9" type="ORF">V5799_008345</name>
</gene>
<accession>A0AAQ4FF54</accession>
<evidence type="ECO:0000313" key="10">
    <source>
        <dbReference type="Proteomes" id="UP001321473"/>
    </source>
</evidence>
<evidence type="ECO:0000259" key="8">
    <source>
        <dbReference type="PROSITE" id="PS51192"/>
    </source>
</evidence>
<dbReference type="GO" id="GO:0003724">
    <property type="term" value="F:RNA helicase activity"/>
    <property type="evidence" value="ECO:0007669"/>
    <property type="project" value="UniProtKB-EC"/>
</dbReference>
<dbReference type="Gene3D" id="3.40.50.300">
    <property type="entry name" value="P-loop containing nucleotide triphosphate hydrolases"/>
    <property type="match status" value="1"/>
</dbReference>
<protein>
    <recommendedName>
        <fullName evidence="2">RNA helicase</fullName>
        <ecNumber evidence="2">3.6.4.13</ecNumber>
    </recommendedName>
</protein>
<evidence type="ECO:0000256" key="5">
    <source>
        <dbReference type="ARBA" id="ARBA00022806"/>
    </source>
</evidence>
<dbReference type="GO" id="GO:0005524">
    <property type="term" value="F:ATP binding"/>
    <property type="evidence" value="ECO:0007669"/>
    <property type="project" value="UniProtKB-KW"/>
</dbReference>
<organism evidence="9 10">
    <name type="scientific">Amblyomma americanum</name>
    <name type="common">Lone star tick</name>
    <dbReference type="NCBI Taxonomy" id="6943"/>
    <lineage>
        <taxon>Eukaryota</taxon>
        <taxon>Metazoa</taxon>
        <taxon>Ecdysozoa</taxon>
        <taxon>Arthropoda</taxon>
        <taxon>Chelicerata</taxon>
        <taxon>Arachnida</taxon>
        <taxon>Acari</taxon>
        <taxon>Parasitiformes</taxon>
        <taxon>Ixodida</taxon>
        <taxon>Ixodoidea</taxon>
        <taxon>Ixodidae</taxon>
        <taxon>Amblyomminae</taxon>
        <taxon>Amblyomma</taxon>
    </lineage>
</organism>
<dbReference type="Proteomes" id="UP001321473">
    <property type="component" value="Unassembled WGS sequence"/>
</dbReference>
<dbReference type="Pfam" id="PF00270">
    <property type="entry name" value="DEAD"/>
    <property type="match status" value="1"/>
</dbReference>
<dbReference type="GO" id="GO:0003678">
    <property type="term" value="F:DNA helicase activity"/>
    <property type="evidence" value="ECO:0007669"/>
    <property type="project" value="TreeGrafter"/>
</dbReference>
<dbReference type="GO" id="GO:0005634">
    <property type="term" value="C:nucleus"/>
    <property type="evidence" value="ECO:0007669"/>
    <property type="project" value="TreeGrafter"/>
</dbReference>
<dbReference type="PANTHER" id="PTHR18934:SF237">
    <property type="entry name" value="ATP-DEPENDENT DNA_RNA HELICASE DHX36"/>
    <property type="match status" value="1"/>
</dbReference>
<dbReference type="InterPro" id="IPR027417">
    <property type="entry name" value="P-loop_NTPase"/>
</dbReference>
<dbReference type="SMART" id="SM00487">
    <property type="entry name" value="DEXDc"/>
    <property type="match status" value="1"/>
</dbReference>
<dbReference type="PANTHER" id="PTHR18934">
    <property type="entry name" value="ATP-DEPENDENT RNA HELICASE"/>
    <property type="match status" value="1"/>
</dbReference>
<comment type="similarity">
    <text evidence="1">Belongs to the DEAD box helicase family. DEAH subfamily.</text>
</comment>
<dbReference type="SUPFAM" id="SSF52540">
    <property type="entry name" value="P-loop containing nucleoside triphosphate hydrolases"/>
    <property type="match status" value="1"/>
</dbReference>
<dbReference type="InterPro" id="IPR014001">
    <property type="entry name" value="Helicase_ATP-bd"/>
</dbReference>
<proteinExistence type="inferred from homology"/>
<dbReference type="FunFam" id="3.40.50.300:FF:000284">
    <property type="entry name" value="probable ATP-dependent RNA helicase YTHDC2"/>
    <property type="match status" value="1"/>
</dbReference>
<keyword evidence="4" id="KW-0378">Hydrolase</keyword>
<dbReference type="PROSITE" id="PS51192">
    <property type="entry name" value="HELICASE_ATP_BIND_1"/>
    <property type="match status" value="1"/>
</dbReference>
<keyword evidence="10" id="KW-1185">Reference proteome</keyword>
<dbReference type="InterPro" id="IPR002464">
    <property type="entry name" value="DNA/RNA_helicase_DEAH_CS"/>
</dbReference>
<feature type="region of interest" description="Disordered" evidence="7">
    <location>
        <begin position="1"/>
        <end position="51"/>
    </location>
</feature>
<evidence type="ECO:0000256" key="3">
    <source>
        <dbReference type="ARBA" id="ARBA00022741"/>
    </source>
</evidence>
<keyword evidence="5" id="KW-0347">Helicase</keyword>
<dbReference type="GO" id="GO:0002151">
    <property type="term" value="F:G-quadruplex RNA binding"/>
    <property type="evidence" value="ECO:0007669"/>
    <property type="project" value="TreeGrafter"/>
</dbReference>
<evidence type="ECO:0000256" key="1">
    <source>
        <dbReference type="ARBA" id="ARBA00008792"/>
    </source>
</evidence>
<dbReference type="EC" id="3.6.4.13" evidence="2"/>
<comment type="caution">
    <text evidence="9">The sequence shown here is derived from an EMBL/GenBank/DDBJ whole genome shotgun (WGS) entry which is preliminary data.</text>
</comment>
<evidence type="ECO:0000256" key="7">
    <source>
        <dbReference type="SAM" id="MobiDB-lite"/>
    </source>
</evidence>
<name>A0AAQ4FF54_AMBAM</name>
<dbReference type="AlphaFoldDB" id="A0AAQ4FF54"/>
<feature type="domain" description="Helicase ATP-binding" evidence="8">
    <location>
        <begin position="176"/>
        <end position="337"/>
    </location>
</feature>